<dbReference type="NCBIfam" id="TIGR01615">
    <property type="entry name" value="A_thal_3542"/>
    <property type="match status" value="1"/>
</dbReference>
<evidence type="ECO:0000313" key="2">
    <source>
        <dbReference type="EMBL" id="KAJ8428697.1"/>
    </source>
</evidence>
<evidence type="ECO:0000256" key="1">
    <source>
        <dbReference type="SAM" id="MobiDB-lite"/>
    </source>
</evidence>
<dbReference type="Proteomes" id="UP001153076">
    <property type="component" value="Unassembled WGS sequence"/>
</dbReference>
<name>A0A9Q1Q3T2_9CARY</name>
<evidence type="ECO:0000313" key="3">
    <source>
        <dbReference type="Proteomes" id="UP001153076"/>
    </source>
</evidence>
<dbReference type="PANTHER" id="PTHR31579">
    <property type="entry name" value="OS03G0796600 PROTEIN"/>
    <property type="match status" value="1"/>
</dbReference>
<dbReference type="EMBL" id="JAKOGI010000980">
    <property type="protein sequence ID" value="KAJ8428697.1"/>
    <property type="molecule type" value="Genomic_DNA"/>
</dbReference>
<keyword evidence="3" id="KW-1185">Reference proteome</keyword>
<feature type="compositionally biased region" description="Polar residues" evidence="1">
    <location>
        <begin position="23"/>
        <end position="35"/>
    </location>
</feature>
<dbReference type="OrthoDB" id="691424at2759"/>
<protein>
    <submittedName>
        <fullName evidence="2">Uncharacterized protein</fullName>
    </submittedName>
</protein>
<dbReference type="Pfam" id="PF04720">
    <property type="entry name" value="PDDEXK_6"/>
    <property type="match status" value="1"/>
</dbReference>
<dbReference type="PANTHER" id="PTHR31579:SF34">
    <property type="entry name" value="T14N5.3 PROTEIN"/>
    <property type="match status" value="1"/>
</dbReference>
<proteinExistence type="predicted"/>
<comment type="caution">
    <text evidence="2">The sequence shown here is derived from an EMBL/GenBank/DDBJ whole genome shotgun (WGS) entry which is preliminary data.</text>
</comment>
<gene>
    <name evidence="2" type="ORF">Cgig2_006816</name>
</gene>
<dbReference type="InterPro" id="IPR006502">
    <property type="entry name" value="PDDEXK-like"/>
</dbReference>
<organism evidence="2 3">
    <name type="scientific">Carnegiea gigantea</name>
    <dbReference type="NCBI Taxonomy" id="171969"/>
    <lineage>
        <taxon>Eukaryota</taxon>
        <taxon>Viridiplantae</taxon>
        <taxon>Streptophyta</taxon>
        <taxon>Embryophyta</taxon>
        <taxon>Tracheophyta</taxon>
        <taxon>Spermatophyta</taxon>
        <taxon>Magnoliopsida</taxon>
        <taxon>eudicotyledons</taxon>
        <taxon>Gunneridae</taxon>
        <taxon>Pentapetalae</taxon>
        <taxon>Caryophyllales</taxon>
        <taxon>Cactineae</taxon>
        <taxon>Cactaceae</taxon>
        <taxon>Cactoideae</taxon>
        <taxon>Echinocereeae</taxon>
        <taxon>Carnegiea</taxon>
    </lineage>
</organism>
<accession>A0A9Q1Q3T2</accession>
<dbReference type="AlphaFoldDB" id="A0A9Q1Q3T2"/>
<reference evidence="2" key="1">
    <citation type="submission" date="2022-04" db="EMBL/GenBank/DDBJ databases">
        <title>Carnegiea gigantea Genome sequencing and assembly v2.</title>
        <authorList>
            <person name="Copetti D."/>
            <person name="Sanderson M.J."/>
            <person name="Burquez A."/>
            <person name="Wojciechowski M.F."/>
        </authorList>
    </citation>
    <scope>NUCLEOTIDE SEQUENCE</scope>
    <source>
        <strain evidence="2">SGP5-SGP5p</strain>
        <tissue evidence="2">Aerial part</tissue>
    </source>
</reference>
<feature type="region of interest" description="Disordered" evidence="1">
    <location>
        <begin position="23"/>
        <end position="43"/>
    </location>
</feature>
<sequence length="297" mass="33807">MMGSLDLEEETLLQMVNDFIESESSTKTNTTRSFPSSSSSSAVQNHARFGHSAHYFTVQEILRNKTEEERRISERVRKHMRNQMDAEKTTEVKKWLVNLLKIDGLQASLCHTSWVTTPGCYCGNYEYIEVLDEDGKGNSNRLIVDVDFKSQFEVARPTKSYTELSSKLPPIFVGREDKLKTIISLLCSAAEESLKERGLHIPPWRRPSYMHSKYWKFSNNNCPNCHNKNPKNQKSPKNDGFGKWVAPAHGGEETWAVNQACPTNFPTRASIVASLYRGQKSARSILLDLLHINIIHS</sequence>